<gene>
    <name evidence="2" type="ORF">G5B17_17705</name>
</gene>
<reference evidence="2 3" key="1">
    <citation type="journal article" date="2020" name="Cell Host Microbe">
        <title>Functional and Genomic Variation between Human-Derived Isolates of Lachnospiraceae Reveals Inter- and Intra-Species Diversity.</title>
        <authorList>
            <person name="Sorbara M.T."/>
            <person name="Littmann E.R."/>
            <person name="Fontana E."/>
            <person name="Moody T.U."/>
            <person name="Kohout C.E."/>
            <person name="Gjonbalaj M."/>
            <person name="Eaton V."/>
            <person name="Seok R."/>
            <person name="Leiner I.M."/>
            <person name="Pamer E.G."/>
        </authorList>
    </citation>
    <scope>NUCLEOTIDE SEQUENCE [LARGE SCALE GENOMIC DNA]</scope>
    <source>
        <strain evidence="2 3">MSK.17.74</strain>
    </source>
</reference>
<evidence type="ECO:0000313" key="3">
    <source>
        <dbReference type="Proteomes" id="UP001644719"/>
    </source>
</evidence>
<evidence type="ECO:0000256" key="1">
    <source>
        <dbReference type="SAM" id="Coils"/>
    </source>
</evidence>
<protein>
    <recommendedName>
        <fullName evidence="4">Transposase, YhgA-like</fullName>
    </recommendedName>
</protein>
<name>A0ABX2HAL6_9FIRM</name>
<evidence type="ECO:0008006" key="4">
    <source>
        <dbReference type="Google" id="ProtNLM"/>
    </source>
</evidence>
<feature type="coiled-coil region" evidence="1">
    <location>
        <begin position="235"/>
        <end position="262"/>
    </location>
</feature>
<dbReference type="Proteomes" id="UP001644719">
    <property type="component" value="Unassembled WGS sequence"/>
</dbReference>
<keyword evidence="1" id="KW-0175">Coiled coil</keyword>
<comment type="caution">
    <text evidence="2">The sequence shown here is derived from an EMBL/GenBank/DDBJ whole genome shotgun (WGS) entry which is preliminary data.</text>
</comment>
<accession>A0ABX2HAL6</accession>
<sequence length="372" mass="44505">MGVKDQGLQEYLKDNERFADFVNGTLFAGKQIVDPCYLKEVQRKKRVSYKQSIMAKNIQKKNSSEKYGEEEIAREKGVFEEGEFGDDSAKLMYLERERDFLRLHDKPGCRFLLACEVESGANYEMPVRCFTYDSIEYTDQLKEWKRKSQQMFWGRGKRGKKRHRIRRPLLPVFHQVLYLGEKRWKSKLKLQEMMDIPENVMSFSDRLPDYDICMIDIHEQNPELFHTEWKDIFQLMKHSRKKDELRKYVEESTEEIRKLSQETRWLLAILLEQYEFVDEEVVEVKDMCKAWDGAMQMYADEARAATRKEMKKEMKKEMRRQAREKDRRTVFNMFSRGYSQKEIAAISELPLKKVQKMCEGFIENTTMAVHTS</sequence>
<organism evidence="2 3">
    <name type="scientific">Blautia faecis</name>
    <dbReference type="NCBI Taxonomy" id="871665"/>
    <lineage>
        <taxon>Bacteria</taxon>
        <taxon>Bacillati</taxon>
        <taxon>Bacillota</taxon>
        <taxon>Clostridia</taxon>
        <taxon>Lachnospirales</taxon>
        <taxon>Lachnospiraceae</taxon>
        <taxon>Blautia</taxon>
    </lineage>
</organism>
<dbReference type="RefSeq" id="WP_173770276.1">
    <property type="nucleotide sequence ID" value="NZ_JAAITS010000064.1"/>
</dbReference>
<dbReference type="EMBL" id="JAAITS010000064">
    <property type="protein sequence ID" value="NSG87197.1"/>
    <property type="molecule type" value="Genomic_DNA"/>
</dbReference>
<keyword evidence="3" id="KW-1185">Reference proteome</keyword>
<evidence type="ECO:0000313" key="2">
    <source>
        <dbReference type="EMBL" id="NSG87197.1"/>
    </source>
</evidence>
<proteinExistence type="predicted"/>